<dbReference type="SUPFAM" id="SSF53067">
    <property type="entry name" value="Actin-like ATPase domain"/>
    <property type="match status" value="2"/>
</dbReference>
<feature type="domain" description="Carbohydrate kinase FGGY N-terminal" evidence="7">
    <location>
        <begin position="8"/>
        <end position="252"/>
    </location>
</feature>
<evidence type="ECO:0000256" key="4">
    <source>
        <dbReference type="ARBA" id="ARBA00022777"/>
    </source>
</evidence>
<dbReference type="GO" id="GO:0019563">
    <property type="term" value="P:glycerol catabolic process"/>
    <property type="evidence" value="ECO:0007669"/>
    <property type="project" value="TreeGrafter"/>
</dbReference>
<evidence type="ECO:0000256" key="5">
    <source>
        <dbReference type="ARBA" id="ARBA00022798"/>
    </source>
</evidence>
<evidence type="ECO:0000313" key="9">
    <source>
        <dbReference type="EMBL" id="GHO99117.1"/>
    </source>
</evidence>
<sequence length="497" mass="52754">MAKKIGHILAIDQGTTNTKALLIDETGAIVASASHPVGRSYPAPAWVEQDAMELWHSVQSVIETCLSTAGTCELAAVAITNQREAALLWDRASGQPLGPCIGWQCRRTAAACEALKAGGYEELIRERTGLMIDPLFSATKARWLLDHVEDGQRRAEQGELCVGTVDSWLLWNLTGGQVHGCDLSNASRTQLFNIKNLRWDEEMLALFGIPLAALPVVKPSSAIHGTTVQIGSLPAGVPVASMIGDSHAALFGQAGFQPGVIKATYGTGSSLMTPTLEAVISRHGLATTIAWGLGEQVTYALEGNISVTGAAVQWLGDFLGLSDPARDVARLANSVADTHGLYFVPAFVGLGAPYWVESARGLMTGFTQGTTAAHLARATLEAITYQVRDVFDAMQKEVSTPLNVLLADGGASQNHDLMQLQADILGLPVQRNSAADVSALGAAYLAGLAVGIWASEAEIEGLMRQSDRFVPQMSASERETKYAGWRRAIEQAILPGS</sequence>
<proteinExistence type="inferred from homology"/>
<evidence type="ECO:0000256" key="3">
    <source>
        <dbReference type="ARBA" id="ARBA00022741"/>
    </source>
</evidence>
<keyword evidence="2" id="KW-0808">Transferase</keyword>
<dbReference type="CDD" id="cd07769">
    <property type="entry name" value="ASKHA_NBD_FGGY_GK"/>
    <property type="match status" value="1"/>
</dbReference>
<keyword evidence="5" id="KW-0319">Glycerol metabolism</keyword>
<dbReference type="InterPro" id="IPR043129">
    <property type="entry name" value="ATPase_NBD"/>
</dbReference>
<comment type="similarity">
    <text evidence="1">Belongs to the FGGY kinase family.</text>
</comment>
<dbReference type="Gene3D" id="3.30.420.40">
    <property type="match status" value="2"/>
</dbReference>
<dbReference type="PIRSF" id="PIRSF000538">
    <property type="entry name" value="GlpK"/>
    <property type="match status" value="1"/>
</dbReference>
<name>A0A8J3IYJ8_9CHLR</name>
<evidence type="ECO:0000259" key="8">
    <source>
        <dbReference type="Pfam" id="PF02782"/>
    </source>
</evidence>
<keyword evidence="6" id="KW-0067">ATP-binding</keyword>
<keyword evidence="3" id="KW-0547">Nucleotide-binding</keyword>
<dbReference type="Pfam" id="PF00370">
    <property type="entry name" value="FGGY_N"/>
    <property type="match status" value="1"/>
</dbReference>
<dbReference type="EMBL" id="BNJK01000002">
    <property type="protein sequence ID" value="GHO99117.1"/>
    <property type="molecule type" value="Genomic_DNA"/>
</dbReference>
<dbReference type="InterPro" id="IPR018484">
    <property type="entry name" value="FGGY_N"/>
</dbReference>
<evidence type="ECO:0000256" key="2">
    <source>
        <dbReference type="ARBA" id="ARBA00022679"/>
    </source>
</evidence>
<evidence type="ECO:0000256" key="6">
    <source>
        <dbReference type="ARBA" id="ARBA00022840"/>
    </source>
</evidence>
<organism evidence="9 10">
    <name type="scientific">Reticulibacter mediterranei</name>
    <dbReference type="NCBI Taxonomy" id="2778369"/>
    <lineage>
        <taxon>Bacteria</taxon>
        <taxon>Bacillati</taxon>
        <taxon>Chloroflexota</taxon>
        <taxon>Ktedonobacteria</taxon>
        <taxon>Ktedonobacterales</taxon>
        <taxon>Reticulibacteraceae</taxon>
        <taxon>Reticulibacter</taxon>
    </lineage>
</organism>
<dbReference type="InterPro" id="IPR018485">
    <property type="entry name" value="FGGY_C"/>
</dbReference>
<reference evidence="9" key="1">
    <citation type="submission" date="2020-10" db="EMBL/GenBank/DDBJ databases">
        <title>Taxonomic study of unclassified bacteria belonging to the class Ktedonobacteria.</title>
        <authorList>
            <person name="Yabe S."/>
            <person name="Wang C.M."/>
            <person name="Zheng Y."/>
            <person name="Sakai Y."/>
            <person name="Cavaletti L."/>
            <person name="Monciardini P."/>
            <person name="Donadio S."/>
        </authorList>
    </citation>
    <scope>NUCLEOTIDE SEQUENCE</scope>
    <source>
        <strain evidence="9">ID150040</strain>
    </source>
</reference>
<dbReference type="NCBIfam" id="NF000756">
    <property type="entry name" value="PRK00047.1"/>
    <property type="match status" value="1"/>
</dbReference>
<accession>A0A8J3IYJ8</accession>
<keyword evidence="10" id="KW-1185">Reference proteome</keyword>
<dbReference type="PANTHER" id="PTHR10196">
    <property type="entry name" value="SUGAR KINASE"/>
    <property type="match status" value="1"/>
</dbReference>
<evidence type="ECO:0000259" key="7">
    <source>
        <dbReference type="Pfam" id="PF00370"/>
    </source>
</evidence>
<dbReference type="Proteomes" id="UP000597444">
    <property type="component" value="Unassembled WGS sequence"/>
</dbReference>
<dbReference type="Pfam" id="PF02782">
    <property type="entry name" value="FGGY_C"/>
    <property type="match status" value="1"/>
</dbReference>
<evidence type="ECO:0000256" key="1">
    <source>
        <dbReference type="ARBA" id="ARBA00009156"/>
    </source>
</evidence>
<protein>
    <submittedName>
        <fullName evidence="9">Glycerol kinase</fullName>
    </submittedName>
</protein>
<comment type="caution">
    <text evidence="9">The sequence shown here is derived from an EMBL/GenBank/DDBJ whole genome shotgun (WGS) entry which is preliminary data.</text>
</comment>
<dbReference type="RefSeq" id="WP_220209777.1">
    <property type="nucleotide sequence ID" value="NZ_BNJK01000002.1"/>
</dbReference>
<dbReference type="PANTHER" id="PTHR10196:SF69">
    <property type="entry name" value="GLYCEROL KINASE"/>
    <property type="match status" value="1"/>
</dbReference>
<feature type="domain" description="Carbohydrate kinase FGGY C-terminal" evidence="8">
    <location>
        <begin position="262"/>
        <end position="449"/>
    </location>
</feature>
<dbReference type="AlphaFoldDB" id="A0A8J3IYJ8"/>
<keyword evidence="4 9" id="KW-0418">Kinase</keyword>
<dbReference type="GO" id="GO:0005829">
    <property type="term" value="C:cytosol"/>
    <property type="evidence" value="ECO:0007669"/>
    <property type="project" value="TreeGrafter"/>
</dbReference>
<dbReference type="FunFam" id="3.30.420.40:FF:000008">
    <property type="entry name" value="Glycerol kinase"/>
    <property type="match status" value="1"/>
</dbReference>
<dbReference type="InterPro" id="IPR000577">
    <property type="entry name" value="Carb_kinase_FGGY"/>
</dbReference>
<dbReference type="GO" id="GO:0004370">
    <property type="term" value="F:glycerol kinase activity"/>
    <property type="evidence" value="ECO:0007669"/>
    <property type="project" value="TreeGrafter"/>
</dbReference>
<evidence type="ECO:0000313" key="10">
    <source>
        <dbReference type="Proteomes" id="UP000597444"/>
    </source>
</evidence>
<gene>
    <name evidence="9" type="ORF">KSF_091650</name>
</gene>
<dbReference type="GO" id="GO:0005524">
    <property type="term" value="F:ATP binding"/>
    <property type="evidence" value="ECO:0007669"/>
    <property type="project" value="UniProtKB-KW"/>
</dbReference>